<dbReference type="EMBL" id="KN824287">
    <property type="protein sequence ID" value="KIM29679.1"/>
    <property type="molecule type" value="Genomic_DNA"/>
</dbReference>
<feature type="compositionally biased region" description="Low complexity" evidence="1">
    <location>
        <begin position="153"/>
        <end position="168"/>
    </location>
</feature>
<dbReference type="Proteomes" id="UP000054097">
    <property type="component" value="Unassembled WGS sequence"/>
</dbReference>
<feature type="compositionally biased region" description="Polar residues" evidence="1">
    <location>
        <begin position="82"/>
        <end position="92"/>
    </location>
</feature>
<feature type="region of interest" description="Disordered" evidence="1">
    <location>
        <begin position="140"/>
        <end position="168"/>
    </location>
</feature>
<protein>
    <submittedName>
        <fullName evidence="2">Uncharacterized protein</fullName>
    </submittedName>
</protein>
<keyword evidence="3" id="KW-1185">Reference proteome</keyword>
<dbReference type="AlphaFoldDB" id="A0A0C3BC62"/>
<organism evidence="2 3">
    <name type="scientific">Serendipita vermifera MAFF 305830</name>
    <dbReference type="NCBI Taxonomy" id="933852"/>
    <lineage>
        <taxon>Eukaryota</taxon>
        <taxon>Fungi</taxon>
        <taxon>Dikarya</taxon>
        <taxon>Basidiomycota</taxon>
        <taxon>Agaricomycotina</taxon>
        <taxon>Agaricomycetes</taxon>
        <taxon>Sebacinales</taxon>
        <taxon>Serendipitaceae</taxon>
        <taxon>Serendipita</taxon>
    </lineage>
</organism>
<dbReference type="STRING" id="933852.A0A0C3BC62"/>
<gene>
    <name evidence="2" type="ORF">M408DRAFT_15720</name>
</gene>
<dbReference type="HOGENOM" id="CLU_706192_0_0_1"/>
<evidence type="ECO:0000256" key="1">
    <source>
        <dbReference type="SAM" id="MobiDB-lite"/>
    </source>
</evidence>
<feature type="region of interest" description="Disordered" evidence="1">
    <location>
        <begin position="79"/>
        <end position="103"/>
    </location>
</feature>
<reference evidence="3" key="2">
    <citation type="submission" date="2015-01" db="EMBL/GenBank/DDBJ databases">
        <title>Evolutionary Origins and Diversification of the Mycorrhizal Mutualists.</title>
        <authorList>
            <consortium name="DOE Joint Genome Institute"/>
            <consortium name="Mycorrhizal Genomics Consortium"/>
            <person name="Kohler A."/>
            <person name="Kuo A."/>
            <person name="Nagy L.G."/>
            <person name="Floudas D."/>
            <person name="Copeland A."/>
            <person name="Barry K.W."/>
            <person name="Cichocki N."/>
            <person name="Veneault-Fourrey C."/>
            <person name="LaButti K."/>
            <person name="Lindquist E.A."/>
            <person name="Lipzen A."/>
            <person name="Lundell T."/>
            <person name="Morin E."/>
            <person name="Murat C."/>
            <person name="Riley R."/>
            <person name="Ohm R."/>
            <person name="Sun H."/>
            <person name="Tunlid A."/>
            <person name="Henrissat B."/>
            <person name="Grigoriev I.V."/>
            <person name="Hibbett D.S."/>
            <person name="Martin F."/>
        </authorList>
    </citation>
    <scope>NUCLEOTIDE SEQUENCE [LARGE SCALE GENOMIC DNA]</scope>
    <source>
        <strain evidence="3">MAFF 305830</strain>
    </source>
</reference>
<reference evidence="2 3" key="1">
    <citation type="submission" date="2014-04" db="EMBL/GenBank/DDBJ databases">
        <authorList>
            <consortium name="DOE Joint Genome Institute"/>
            <person name="Kuo A."/>
            <person name="Zuccaro A."/>
            <person name="Kohler A."/>
            <person name="Nagy L.G."/>
            <person name="Floudas D."/>
            <person name="Copeland A."/>
            <person name="Barry K.W."/>
            <person name="Cichocki N."/>
            <person name="Veneault-Fourrey C."/>
            <person name="LaButti K."/>
            <person name="Lindquist E.A."/>
            <person name="Lipzen A."/>
            <person name="Lundell T."/>
            <person name="Morin E."/>
            <person name="Murat C."/>
            <person name="Sun H."/>
            <person name="Tunlid A."/>
            <person name="Henrissat B."/>
            <person name="Grigoriev I.V."/>
            <person name="Hibbett D.S."/>
            <person name="Martin F."/>
            <person name="Nordberg H.P."/>
            <person name="Cantor M.N."/>
            <person name="Hua S.X."/>
        </authorList>
    </citation>
    <scope>NUCLEOTIDE SEQUENCE [LARGE SCALE GENOMIC DNA]</scope>
    <source>
        <strain evidence="2 3">MAFF 305830</strain>
    </source>
</reference>
<evidence type="ECO:0000313" key="3">
    <source>
        <dbReference type="Proteomes" id="UP000054097"/>
    </source>
</evidence>
<feature type="region of interest" description="Disordered" evidence="1">
    <location>
        <begin position="183"/>
        <end position="253"/>
    </location>
</feature>
<evidence type="ECO:0000313" key="2">
    <source>
        <dbReference type="EMBL" id="KIM29679.1"/>
    </source>
</evidence>
<name>A0A0C3BC62_SERVB</name>
<feature type="compositionally biased region" description="Basic residues" evidence="1">
    <location>
        <begin position="196"/>
        <end position="205"/>
    </location>
</feature>
<proteinExistence type="predicted"/>
<accession>A0A0C3BC62</accession>
<feature type="compositionally biased region" description="Basic and acidic residues" evidence="1">
    <location>
        <begin position="206"/>
        <end position="220"/>
    </location>
</feature>
<sequence length="374" mass="40773">MSTSNNTELAQDVVEALLPVSTLRSTASPYKHRRDESLFNNYLSQLTSTRPLDFNIPSITLSKQPFTFSCKPFAVIPPTAPPTSASNESIDATDSVDHTDTSLDCSSWSGNAFDSVSIPAPSTSSPSSAAADLSIFQDDDDAATESDRPDSPIPHSSPFSSPLSSVPSSPATTLITIISSEGVSATTTTRQERKLKPAKKARRSARSPEARDLSSSDKSSRPKRPRSPSPPRPRQSELSSHKRDPLLGPRSSKLSHELVGPLIQVLALSGTSSMPTSTLIDEVLSTTPSFRSERSVDEWTALGVRLMNATNVFGRIEGRGLKNADNECVEDEWYYIPENDGDVVRRDMLASFQRGGGKRRATVEKKQYYWKPVR</sequence>
<dbReference type="OrthoDB" id="5348546at2759"/>